<keyword evidence="2" id="KW-1185">Reference proteome</keyword>
<dbReference type="AlphaFoldDB" id="G2G8S8"/>
<sequence>MTRTDRLTLVRQMRRDGMSQRALAAGHLAAGQPFTVAAMELRPLPVPAEDEIATWRSTPGNTRHADGGGDS</sequence>
<comment type="caution">
    <text evidence="1">The sequence shown here is derived from an EMBL/GenBank/DDBJ whole genome shotgun (WGS) entry which is preliminary data.</text>
</comment>
<gene>
    <name evidence="1" type="ORF">SZN_09481</name>
</gene>
<dbReference type="EMBL" id="AGBF01000019">
    <property type="protein sequence ID" value="EGX60143.1"/>
    <property type="molecule type" value="Genomic_DNA"/>
</dbReference>
<organism evidence="1 2">
    <name type="scientific">Streptomyces zinciresistens K42</name>
    <dbReference type="NCBI Taxonomy" id="700597"/>
    <lineage>
        <taxon>Bacteria</taxon>
        <taxon>Bacillati</taxon>
        <taxon>Actinomycetota</taxon>
        <taxon>Actinomycetes</taxon>
        <taxon>Kitasatosporales</taxon>
        <taxon>Streptomycetaceae</taxon>
        <taxon>Streptomyces</taxon>
    </lineage>
</organism>
<evidence type="ECO:0000313" key="1">
    <source>
        <dbReference type="EMBL" id="EGX60143.1"/>
    </source>
</evidence>
<dbReference type="Proteomes" id="UP000004217">
    <property type="component" value="Unassembled WGS sequence"/>
</dbReference>
<evidence type="ECO:0000313" key="2">
    <source>
        <dbReference type="Proteomes" id="UP000004217"/>
    </source>
</evidence>
<accession>G2G8S8</accession>
<reference evidence="1 2" key="1">
    <citation type="submission" date="2011-08" db="EMBL/GenBank/DDBJ databases">
        <authorList>
            <person name="Lin Y."/>
            <person name="Hao X."/>
            <person name="Johnstone L."/>
            <person name="Miller S.J."/>
            <person name="Wei G."/>
            <person name="Rensing C."/>
        </authorList>
    </citation>
    <scope>NUCLEOTIDE SEQUENCE [LARGE SCALE GENOMIC DNA]</scope>
    <source>
        <strain evidence="1 2">K42</strain>
    </source>
</reference>
<name>G2G8S8_9ACTN</name>
<dbReference type="PATRIC" id="fig|700597.3.peg.1848"/>
<dbReference type="RefSeq" id="WP_007493677.1">
    <property type="nucleotide sequence ID" value="NZ_AGBF01000019.1"/>
</dbReference>
<protein>
    <submittedName>
        <fullName evidence="1">Uncharacterized protein</fullName>
    </submittedName>
</protein>
<proteinExistence type="predicted"/>